<dbReference type="InterPro" id="IPR050797">
    <property type="entry name" value="Carb_Metab_Trans_Reg"/>
</dbReference>
<sequence length="234" mass="26178">MLQLLRLHEEASYAAMTDLKYSTYSRRTFWLLFITERAYALQRHHPLTLRRAIALPIVESGHEASIISGFLDLVALFQNFGDSFLSRWNLSSGPTASLPFLAKLQELLQYSIPHVSERTNIQKADLLVSRQWLKTVVWQLCVSSGLLSSTSAVEMTIARDVLLALRQLPLKAFQANGIGILEKVFDIGYSLADVLVVFHAGDRTQGLFNGVATDCRHGSWRQHQVLAAVGVKGR</sequence>
<dbReference type="PANTHER" id="PTHR31668">
    <property type="entry name" value="GLUCOSE TRANSPORT TRANSCRIPTION REGULATOR RGT1-RELATED-RELATED"/>
    <property type="match status" value="1"/>
</dbReference>
<organism evidence="2 3">
    <name type="scientific">Hyphodiscus hymeniophilus</name>
    <dbReference type="NCBI Taxonomy" id="353542"/>
    <lineage>
        <taxon>Eukaryota</taxon>
        <taxon>Fungi</taxon>
        <taxon>Dikarya</taxon>
        <taxon>Ascomycota</taxon>
        <taxon>Pezizomycotina</taxon>
        <taxon>Leotiomycetes</taxon>
        <taxon>Helotiales</taxon>
        <taxon>Hyphodiscaceae</taxon>
        <taxon>Hyphodiscus</taxon>
    </lineage>
</organism>
<keyword evidence="1" id="KW-0539">Nucleus</keyword>
<keyword evidence="3" id="KW-1185">Reference proteome</keyword>
<proteinExistence type="predicted"/>
<comment type="caution">
    <text evidence="2">The sequence shown here is derived from an EMBL/GenBank/DDBJ whole genome shotgun (WGS) entry which is preliminary data.</text>
</comment>
<evidence type="ECO:0000313" key="3">
    <source>
        <dbReference type="Proteomes" id="UP000785200"/>
    </source>
</evidence>
<evidence type="ECO:0008006" key="4">
    <source>
        <dbReference type="Google" id="ProtNLM"/>
    </source>
</evidence>
<dbReference type="EMBL" id="VNKQ01000019">
    <property type="protein sequence ID" value="KAG0645322.1"/>
    <property type="molecule type" value="Genomic_DNA"/>
</dbReference>
<name>A0A9P6SJW9_9HELO</name>
<gene>
    <name evidence="2" type="ORF">D0Z07_9058</name>
</gene>
<dbReference type="PANTHER" id="PTHR31668:SF20">
    <property type="entry name" value="ZN(II)2CYS6 TRANSCRIPTION FACTOR (EUROFUNG)"/>
    <property type="match status" value="1"/>
</dbReference>
<dbReference type="Proteomes" id="UP000785200">
    <property type="component" value="Unassembled WGS sequence"/>
</dbReference>
<evidence type="ECO:0000256" key="1">
    <source>
        <dbReference type="ARBA" id="ARBA00023242"/>
    </source>
</evidence>
<reference evidence="2" key="1">
    <citation type="submission" date="2019-07" db="EMBL/GenBank/DDBJ databases">
        <title>Hyphodiscus hymeniophilus genome sequencing and assembly.</title>
        <authorList>
            <person name="Kramer G."/>
            <person name="Nodwell J."/>
        </authorList>
    </citation>
    <scope>NUCLEOTIDE SEQUENCE</scope>
    <source>
        <strain evidence="2">ATCC 34498</strain>
    </source>
</reference>
<evidence type="ECO:0000313" key="2">
    <source>
        <dbReference type="EMBL" id="KAG0645322.1"/>
    </source>
</evidence>
<accession>A0A9P6SJW9</accession>
<dbReference type="AlphaFoldDB" id="A0A9P6SJW9"/>
<dbReference type="OrthoDB" id="271595at2759"/>
<protein>
    <recommendedName>
        <fullName evidence="4">Transcription factor domain-containing protein</fullName>
    </recommendedName>
</protein>